<protein>
    <submittedName>
        <fullName evidence="1">Uncharacterized protein</fullName>
    </submittedName>
</protein>
<organism evidence="1 2">
    <name type="scientific">Methylacidiphilum infernorum (isolate V4)</name>
    <name type="common">Methylokorus infernorum (strain V4)</name>
    <dbReference type="NCBI Taxonomy" id="481448"/>
    <lineage>
        <taxon>Bacteria</taxon>
        <taxon>Pseudomonadati</taxon>
        <taxon>Verrucomicrobiota</taxon>
        <taxon>Methylacidiphilae</taxon>
        <taxon>Methylacidiphilales</taxon>
        <taxon>Methylacidiphilaceae</taxon>
        <taxon>Methylacidiphilum (ex Ratnadevi et al. 2023)</taxon>
    </lineage>
</organism>
<proteinExistence type="predicted"/>
<dbReference type="Proteomes" id="UP000009149">
    <property type="component" value="Chromosome"/>
</dbReference>
<sequence length="45" mass="5126">MKRASREKIARPLVDGLFKPFFPLQELNKSHGTKAKAILSNRYPA</sequence>
<gene>
    <name evidence="1" type="ordered locus">Minf_2081</name>
</gene>
<dbReference type="KEGG" id="min:Minf_2081"/>
<accession>B3DZ43</accession>
<name>B3DZ43_METI4</name>
<reference evidence="1 2" key="1">
    <citation type="journal article" date="2008" name="Biol. Direct">
        <title>Complete genome sequence of the extremely acidophilic methanotroph isolate V4, Methylacidiphilum infernorum, a representative of the bacterial phylum Verrucomicrobia.</title>
        <authorList>
            <person name="Hou S."/>
            <person name="Makarova K.S."/>
            <person name="Saw J.H."/>
            <person name="Senin P."/>
            <person name="Ly B.V."/>
            <person name="Zhou Z."/>
            <person name="Ren Y."/>
            <person name="Wang J."/>
            <person name="Galperin M.Y."/>
            <person name="Omelchenko M.V."/>
            <person name="Wolf Y.I."/>
            <person name="Yutin N."/>
            <person name="Koonin E.V."/>
            <person name="Stott M.B."/>
            <person name="Mountain B.W."/>
            <person name="Crowe M.A."/>
            <person name="Smirnova A.V."/>
            <person name="Dunfield P.F."/>
            <person name="Feng L."/>
            <person name="Wang L."/>
            <person name="Alam M."/>
        </authorList>
    </citation>
    <scope>NUCLEOTIDE SEQUENCE [LARGE SCALE GENOMIC DNA]</scope>
    <source>
        <strain evidence="2">Isolate V4</strain>
    </source>
</reference>
<evidence type="ECO:0000313" key="2">
    <source>
        <dbReference type="Proteomes" id="UP000009149"/>
    </source>
</evidence>
<dbReference type="HOGENOM" id="CLU_3201910_0_0_0"/>
<dbReference type="EMBL" id="CP000975">
    <property type="protein sequence ID" value="ACD84135.1"/>
    <property type="molecule type" value="Genomic_DNA"/>
</dbReference>
<dbReference type="AlphaFoldDB" id="B3DZ43"/>
<evidence type="ECO:0000313" key="1">
    <source>
        <dbReference type="EMBL" id="ACD84135.1"/>
    </source>
</evidence>
<dbReference type="STRING" id="481448.Minf_2081"/>